<keyword evidence="2" id="KW-1185">Reference proteome</keyword>
<dbReference type="RefSeq" id="WP_025220242.1">
    <property type="nucleotide sequence ID" value="NZ_CP006837.1"/>
</dbReference>
<comment type="caution">
    <text evidence="1">The sequence shown here is derived from an EMBL/GenBank/DDBJ whole genome shotgun (WGS) entry which is preliminary data.</text>
</comment>
<sequence>MKLWNILEVITKQDKIDSIVKYSAYFPAVFPNNIYTKDKILRLSNDQQSKFFNTQYLNYKEIINDIGSLRNEFIAHKNRGVLVQEHRFERSLILLNDIVIKLQNVILNYIYNDSGIKNIKEIIKDLKTKYSFY</sequence>
<evidence type="ECO:0000313" key="1">
    <source>
        <dbReference type="EMBL" id="TKI51292.1"/>
    </source>
</evidence>
<name>A0ABY2T595_9BACI</name>
<dbReference type="Proteomes" id="UP000308539">
    <property type="component" value="Unassembled WGS sequence"/>
</dbReference>
<gene>
    <name evidence="1" type="ORF">FC752_22220</name>
</gene>
<evidence type="ECO:0008006" key="3">
    <source>
        <dbReference type="Google" id="ProtNLM"/>
    </source>
</evidence>
<proteinExistence type="predicted"/>
<protein>
    <recommendedName>
        <fullName evidence="3">HEPN AbiU2-like domain-containing protein</fullName>
    </recommendedName>
</protein>
<accession>A0ABY2T595</accession>
<dbReference type="EMBL" id="SZPV01000062">
    <property type="protein sequence ID" value="TKI51292.1"/>
    <property type="molecule type" value="Genomic_DNA"/>
</dbReference>
<reference evidence="1 2" key="1">
    <citation type="submission" date="2019-04" db="EMBL/GenBank/DDBJ databases">
        <title>Lysinibacillus genome sequencing.</title>
        <authorList>
            <person name="Dunlap C."/>
        </authorList>
    </citation>
    <scope>NUCLEOTIDE SEQUENCE [LARGE SCALE GENOMIC DNA]</scope>
    <source>
        <strain evidence="1 2">NBRC 109424</strain>
    </source>
</reference>
<organism evidence="1 2">
    <name type="scientific">Lysinibacillus varians</name>
    <dbReference type="NCBI Taxonomy" id="1145276"/>
    <lineage>
        <taxon>Bacteria</taxon>
        <taxon>Bacillati</taxon>
        <taxon>Bacillota</taxon>
        <taxon>Bacilli</taxon>
        <taxon>Bacillales</taxon>
        <taxon>Bacillaceae</taxon>
        <taxon>Lysinibacillus</taxon>
    </lineage>
</organism>
<evidence type="ECO:0000313" key="2">
    <source>
        <dbReference type="Proteomes" id="UP000308539"/>
    </source>
</evidence>